<evidence type="ECO:0000256" key="1">
    <source>
        <dbReference type="SAM" id="MobiDB-lite"/>
    </source>
</evidence>
<evidence type="ECO:0000313" key="3">
    <source>
        <dbReference type="Proteomes" id="UP000177798"/>
    </source>
</evidence>
<dbReference type="OMA" id="CAQTIEE"/>
<dbReference type="OrthoDB" id="3552026at2759"/>
<feature type="region of interest" description="Disordered" evidence="1">
    <location>
        <begin position="142"/>
        <end position="175"/>
    </location>
</feature>
<feature type="region of interest" description="Disordered" evidence="1">
    <location>
        <begin position="35"/>
        <end position="70"/>
    </location>
</feature>
<gene>
    <name evidence="2" type="ORF">sscle_04g036570</name>
</gene>
<organism evidence="2 3">
    <name type="scientific">Sclerotinia sclerotiorum (strain ATCC 18683 / 1980 / Ss-1)</name>
    <name type="common">White mold</name>
    <name type="synonym">Whetzelinia sclerotiorum</name>
    <dbReference type="NCBI Taxonomy" id="665079"/>
    <lineage>
        <taxon>Eukaryota</taxon>
        <taxon>Fungi</taxon>
        <taxon>Dikarya</taxon>
        <taxon>Ascomycota</taxon>
        <taxon>Pezizomycotina</taxon>
        <taxon>Leotiomycetes</taxon>
        <taxon>Helotiales</taxon>
        <taxon>Sclerotiniaceae</taxon>
        <taxon>Sclerotinia</taxon>
    </lineage>
</organism>
<proteinExistence type="predicted"/>
<feature type="compositionally biased region" description="Low complexity" evidence="1">
    <location>
        <begin position="50"/>
        <end position="64"/>
    </location>
</feature>
<name>A0A1D9Q1S3_SCLS1</name>
<sequence length="273" mass="30016">MEIPKMLTQRSVIVHRILNPPSNNGRALRQFYSRNYSSPSSIPTEPKAMTQTPTESTTATSETQKLQDNSQMTAHSYVYYETYRTSNFHPDVYNAPAQPKSVKKLPNADLATKKIVAEHTCPITTYNHAYYKEFSIAGFNSIRTSPPAQPEPANQMANKPAEGLGKGPTNKPAGEHTSIGHEISRAEALAIATAYIPIIQIQETKKNQDCSLLDHDIETCAQTIEELEFETLGITGFQRTHDETGDDELKTEVDGGKVDEQSVESGDGDAGSV</sequence>
<evidence type="ECO:0000313" key="2">
    <source>
        <dbReference type="EMBL" id="APA08887.1"/>
    </source>
</evidence>
<dbReference type="VEuPathDB" id="FungiDB:sscle_04g036570"/>
<dbReference type="EMBL" id="CP017817">
    <property type="protein sequence ID" value="APA08887.1"/>
    <property type="molecule type" value="Genomic_DNA"/>
</dbReference>
<dbReference type="AlphaFoldDB" id="A0A1D9Q1S3"/>
<dbReference type="RefSeq" id="XP_001596482.1">
    <property type="nucleotide sequence ID" value="XM_001596432.1"/>
</dbReference>
<feature type="compositionally biased region" description="Basic and acidic residues" evidence="1">
    <location>
        <begin position="239"/>
        <end position="260"/>
    </location>
</feature>
<dbReference type="Proteomes" id="UP000177798">
    <property type="component" value="Chromosome 4"/>
</dbReference>
<dbReference type="KEGG" id="ssl:SS1G_02702"/>
<reference evidence="3" key="1">
    <citation type="journal article" date="2017" name="Genome Biol. Evol.">
        <title>The complete genome sequence of the phytopathogenic fungus Sclerotinia sclerotiorum reveals insights into the genome architecture of broad host range pathogens.</title>
        <authorList>
            <person name="Derbyshire M."/>
            <person name="Denton-Giles M."/>
            <person name="Hegedus D."/>
            <person name="Seifbarghy S."/>
            <person name="Rollins J."/>
            <person name="van Kan J."/>
            <person name="Seidl M.F."/>
            <person name="Faino L."/>
            <person name="Mbengue M."/>
            <person name="Navaud O."/>
            <person name="Raffaele S."/>
            <person name="Hammond-Kosack K."/>
            <person name="Heard S."/>
            <person name="Oliver R."/>
        </authorList>
    </citation>
    <scope>NUCLEOTIDE SEQUENCE [LARGE SCALE GENOMIC DNA]</scope>
    <source>
        <strain evidence="3">ATCC 18683 / 1980 / Ss-1</strain>
    </source>
</reference>
<accession>A0A1D9Q1S3</accession>
<protein>
    <submittedName>
        <fullName evidence="2">Uncharacterized protein</fullName>
    </submittedName>
</protein>
<feature type="region of interest" description="Disordered" evidence="1">
    <location>
        <begin position="238"/>
        <end position="273"/>
    </location>
</feature>